<name>A0ACB9BHR8_CICIN</name>
<dbReference type="Proteomes" id="UP001055811">
    <property type="component" value="Linkage Group LG06"/>
</dbReference>
<dbReference type="EMBL" id="CM042014">
    <property type="protein sequence ID" value="KAI3721336.1"/>
    <property type="molecule type" value="Genomic_DNA"/>
</dbReference>
<protein>
    <submittedName>
        <fullName evidence="1">Uncharacterized protein</fullName>
    </submittedName>
</protein>
<accession>A0ACB9BHR8</accession>
<proteinExistence type="predicted"/>
<organism evidence="1 2">
    <name type="scientific">Cichorium intybus</name>
    <name type="common">Chicory</name>
    <dbReference type="NCBI Taxonomy" id="13427"/>
    <lineage>
        <taxon>Eukaryota</taxon>
        <taxon>Viridiplantae</taxon>
        <taxon>Streptophyta</taxon>
        <taxon>Embryophyta</taxon>
        <taxon>Tracheophyta</taxon>
        <taxon>Spermatophyta</taxon>
        <taxon>Magnoliopsida</taxon>
        <taxon>eudicotyledons</taxon>
        <taxon>Gunneridae</taxon>
        <taxon>Pentapetalae</taxon>
        <taxon>asterids</taxon>
        <taxon>campanulids</taxon>
        <taxon>Asterales</taxon>
        <taxon>Asteraceae</taxon>
        <taxon>Cichorioideae</taxon>
        <taxon>Cichorieae</taxon>
        <taxon>Cichoriinae</taxon>
        <taxon>Cichorium</taxon>
    </lineage>
</organism>
<keyword evidence="2" id="KW-1185">Reference proteome</keyword>
<sequence>MSRVVRYNRFTLGRTTCPLKSDLQRSAIRPKLPPARILISSTPSPFILHVIQRVDSPLSQRSVLRISVISVNDSVTDFRREFIPWRQRYVPLLFQDRTYLPVADLHRVHNWSL</sequence>
<evidence type="ECO:0000313" key="2">
    <source>
        <dbReference type="Proteomes" id="UP001055811"/>
    </source>
</evidence>
<comment type="caution">
    <text evidence="1">The sequence shown here is derived from an EMBL/GenBank/DDBJ whole genome shotgun (WGS) entry which is preliminary data.</text>
</comment>
<evidence type="ECO:0000313" key="1">
    <source>
        <dbReference type="EMBL" id="KAI3721336.1"/>
    </source>
</evidence>
<gene>
    <name evidence="1" type="ORF">L2E82_32345</name>
</gene>
<reference evidence="1 2" key="2">
    <citation type="journal article" date="2022" name="Mol. Ecol. Resour.">
        <title>The genomes of chicory, endive, great burdock and yacon provide insights into Asteraceae paleo-polyploidization history and plant inulin production.</title>
        <authorList>
            <person name="Fan W."/>
            <person name="Wang S."/>
            <person name="Wang H."/>
            <person name="Wang A."/>
            <person name="Jiang F."/>
            <person name="Liu H."/>
            <person name="Zhao H."/>
            <person name="Xu D."/>
            <person name="Zhang Y."/>
        </authorList>
    </citation>
    <scope>NUCLEOTIDE SEQUENCE [LARGE SCALE GENOMIC DNA]</scope>
    <source>
        <strain evidence="2">cv. Punajuju</strain>
        <tissue evidence="1">Leaves</tissue>
    </source>
</reference>
<reference evidence="2" key="1">
    <citation type="journal article" date="2022" name="Mol. Ecol. Resour.">
        <title>The genomes of chicory, endive, great burdock and yacon provide insights into Asteraceae palaeo-polyploidization history and plant inulin production.</title>
        <authorList>
            <person name="Fan W."/>
            <person name="Wang S."/>
            <person name="Wang H."/>
            <person name="Wang A."/>
            <person name="Jiang F."/>
            <person name="Liu H."/>
            <person name="Zhao H."/>
            <person name="Xu D."/>
            <person name="Zhang Y."/>
        </authorList>
    </citation>
    <scope>NUCLEOTIDE SEQUENCE [LARGE SCALE GENOMIC DNA]</scope>
    <source>
        <strain evidence="2">cv. Punajuju</strain>
    </source>
</reference>